<dbReference type="InterPro" id="IPR029035">
    <property type="entry name" value="DHS-like_NAD/FAD-binding_dom"/>
</dbReference>
<protein>
    <recommendedName>
        <fullName evidence="3">NAD-dependent protein deacylase</fullName>
        <ecNumber evidence="3">2.3.1.286</ecNumber>
    </recommendedName>
    <alternativeName>
        <fullName evidence="3">Regulatory protein SIR2 homolog</fullName>
    </alternativeName>
</protein>
<evidence type="ECO:0000259" key="5">
    <source>
        <dbReference type="PROSITE" id="PS50305"/>
    </source>
</evidence>
<evidence type="ECO:0000256" key="2">
    <source>
        <dbReference type="ARBA" id="ARBA00023027"/>
    </source>
</evidence>
<evidence type="ECO:0000313" key="6">
    <source>
        <dbReference type="EMBL" id="MCO5725991.1"/>
    </source>
</evidence>
<dbReference type="Gene3D" id="3.30.1600.10">
    <property type="entry name" value="SIR2/SIRT2 'Small Domain"/>
    <property type="match status" value="1"/>
</dbReference>
<dbReference type="InterPro" id="IPR027546">
    <property type="entry name" value="Sirtuin_class_III"/>
</dbReference>
<feature type="binding site" evidence="3">
    <location>
        <position position="214"/>
    </location>
    <ligand>
        <name>NAD(+)</name>
        <dbReference type="ChEBI" id="CHEBI:57540"/>
    </ligand>
</feature>
<keyword evidence="1" id="KW-0808">Transferase</keyword>
<dbReference type="SUPFAM" id="SSF52467">
    <property type="entry name" value="DHS-like NAD/FAD-binding domain"/>
    <property type="match status" value="1"/>
</dbReference>
<comment type="catalytic activity">
    <reaction evidence="3">
        <text>N(6)-acetyl-L-lysyl-[protein] + NAD(+) + H2O = 2''-O-acetyl-ADP-D-ribose + nicotinamide + L-lysyl-[protein]</text>
        <dbReference type="Rhea" id="RHEA:43636"/>
        <dbReference type="Rhea" id="RHEA-COMP:9752"/>
        <dbReference type="Rhea" id="RHEA-COMP:10731"/>
        <dbReference type="ChEBI" id="CHEBI:15377"/>
        <dbReference type="ChEBI" id="CHEBI:17154"/>
        <dbReference type="ChEBI" id="CHEBI:29969"/>
        <dbReference type="ChEBI" id="CHEBI:57540"/>
        <dbReference type="ChEBI" id="CHEBI:61930"/>
        <dbReference type="ChEBI" id="CHEBI:83767"/>
        <dbReference type="EC" id="2.3.1.286"/>
    </reaction>
</comment>
<keyword evidence="2 3" id="KW-0520">NAD</keyword>
<feature type="binding site" evidence="3">
    <location>
        <position position="56"/>
    </location>
    <ligand>
        <name>substrate</name>
    </ligand>
</feature>
<name>A0ABT1B160_9FLAO</name>
<dbReference type="EMBL" id="JAMXIB010000017">
    <property type="protein sequence ID" value="MCO5725991.1"/>
    <property type="molecule type" value="Genomic_DNA"/>
</dbReference>
<reference evidence="6 7" key="1">
    <citation type="submission" date="2022-06" db="EMBL/GenBank/DDBJ databases">
        <authorList>
            <person name="Xuan X."/>
        </authorList>
    </citation>
    <scope>NUCLEOTIDE SEQUENCE [LARGE SCALE GENOMIC DNA]</scope>
    <source>
        <strain evidence="6 7">2V75</strain>
    </source>
</reference>
<dbReference type="PROSITE" id="PS50305">
    <property type="entry name" value="SIRTUIN"/>
    <property type="match status" value="1"/>
</dbReference>
<evidence type="ECO:0000313" key="7">
    <source>
        <dbReference type="Proteomes" id="UP001206312"/>
    </source>
</evidence>
<feature type="domain" description="Deacetylase sirtuin-type" evidence="5">
    <location>
        <begin position="1"/>
        <end position="228"/>
    </location>
</feature>
<comment type="function">
    <text evidence="3">NAD-dependent lysine deacetylase and desuccinylase that specifically removes acetyl and succinyl groups on target proteins. Modulates the activities of several proteins which are inactive in their acylated form.</text>
</comment>
<dbReference type="RefSeq" id="WP_252742363.1">
    <property type="nucleotide sequence ID" value="NZ_JAMXIB010000017.1"/>
</dbReference>
<comment type="catalytic activity">
    <reaction evidence="3">
        <text>N(6)-succinyl-L-lysyl-[protein] + NAD(+) + H2O = 2''-O-succinyl-ADP-D-ribose + nicotinamide + L-lysyl-[protein]</text>
        <dbReference type="Rhea" id="RHEA:47668"/>
        <dbReference type="Rhea" id="RHEA-COMP:9752"/>
        <dbReference type="Rhea" id="RHEA-COMP:11877"/>
        <dbReference type="ChEBI" id="CHEBI:15377"/>
        <dbReference type="ChEBI" id="CHEBI:17154"/>
        <dbReference type="ChEBI" id="CHEBI:29969"/>
        <dbReference type="ChEBI" id="CHEBI:57540"/>
        <dbReference type="ChEBI" id="CHEBI:87830"/>
        <dbReference type="ChEBI" id="CHEBI:87832"/>
    </reaction>
</comment>
<comment type="subcellular location">
    <subcellularLocation>
        <location evidence="3">Cytoplasm</location>
    </subcellularLocation>
</comment>
<keyword evidence="3" id="KW-0963">Cytoplasm</keyword>
<dbReference type="PANTHER" id="PTHR11085">
    <property type="entry name" value="NAD-DEPENDENT PROTEIN DEACYLASE SIRTUIN-5, MITOCHONDRIAL-RELATED"/>
    <property type="match status" value="1"/>
</dbReference>
<evidence type="ECO:0000256" key="3">
    <source>
        <dbReference type="HAMAP-Rule" id="MF_01121"/>
    </source>
</evidence>
<dbReference type="Gene3D" id="3.40.50.1220">
    <property type="entry name" value="TPP-binding domain"/>
    <property type="match status" value="1"/>
</dbReference>
<feature type="binding site" evidence="3">
    <location>
        <position position="53"/>
    </location>
    <ligand>
        <name>substrate</name>
    </ligand>
</feature>
<dbReference type="EC" id="2.3.1.286" evidence="3"/>
<sequence length="237" mass="25762">MKKVVVLSGAGISADSGLRTFRDAGGLWEGHDVMEVASPEGFARNPGLVLEFYNQRRRQLLEVSPNPGHLALAALEKHFEVDVVTQNVDDLHERAGSSRVLHLHGELLKARSTGPGQRVYPWRGDLLASDRCGEGYPLRPHIVWFGEAVPMLEQAAALAMQADILIVVGTSLQVYPAAGLVHYRKAGSRMFLVDPRPNLREGDLESLEIIAERAATGLPILVRRLIDTGPGSDGPTP</sequence>
<dbReference type="HAMAP" id="MF_01121">
    <property type="entry name" value="Sirtuin_ClassIII"/>
    <property type="match status" value="1"/>
</dbReference>
<dbReference type="InterPro" id="IPR026591">
    <property type="entry name" value="Sirtuin_cat_small_dom_sf"/>
</dbReference>
<dbReference type="InterPro" id="IPR050134">
    <property type="entry name" value="NAD-dep_sirtuin_deacylases"/>
</dbReference>
<proteinExistence type="inferred from homology"/>
<comment type="caution">
    <text evidence="3 4">Lacks conserved residue(s) required for the propagation of feature annotation.</text>
</comment>
<comment type="similarity">
    <text evidence="3">Belongs to the sirtuin family. Class III subfamily.</text>
</comment>
<dbReference type="InterPro" id="IPR026590">
    <property type="entry name" value="Ssirtuin_cat_dom"/>
</dbReference>
<feature type="binding site" evidence="3">
    <location>
        <begin position="9"/>
        <end position="28"/>
    </location>
    <ligand>
        <name>NAD(+)</name>
        <dbReference type="ChEBI" id="CHEBI:57540"/>
    </ligand>
</feature>
<dbReference type="PANTHER" id="PTHR11085:SF4">
    <property type="entry name" value="NAD-DEPENDENT PROTEIN DEACYLASE"/>
    <property type="match status" value="1"/>
</dbReference>
<dbReference type="Proteomes" id="UP001206312">
    <property type="component" value="Unassembled WGS sequence"/>
</dbReference>
<dbReference type="Pfam" id="PF02146">
    <property type="entry name" value="SIR2"/>
    <property type="match status" value="1"/>
</dbReference>
<dbReference type="CDD" id="cd01412">
    <property type="entry name" value="SIRT5_Af1_CobB"/>
    <property type="match status" value="1"/>
</dbReference>
<gene>
    <name evidence="3" type="primary">cobB</name>
    <name evidence="6" type="ORF">NG653_14095</name>
</gene>
<comment type="caution">
    <text evidence="6">The sequence shown here is derived from an EMBL/GenBank/DDBJ whole genome shotgun (WGS) entry which is preliminary data.</text>
</comment>
<feature type="binding site" evidence="3">
    <location>
        <begin position="169"/>
        <end position="171"/>
    </location>
    <ligand>
        <name>NAD(+)</name>
        <dbReference type="ChEBI" id="CHEBI:57540"/>
    </ligand>
</feature>
<accession>A0ABT1B160</accession>
<dbReference type="InterPro" id="IPR003000">
    <property type="entry name" value="Sirtuin"/>
</dbReference>
<keyword evidence="7" id="KW-1185">Reference proteome</keyword>
<feature type="active site" description="Proton acceptor" evidence="3">
    <location>
        <position position="104"/>
    </location>
</feature>
<evidence type="ECO:0000256" key="4">
    <source>
        <dbReference type="PROSITE-ProRule" id="PRU00236"/>
    </source>
</evidence>
<evidence type="ECO:0000256" key="1">
    <source>
        <dbReference type="ARBA" id="ARBA00022679"/>
    </source>
</evidence>
<feature type="binding site" evidence="3">
    <location>
        <begin position="86"/>
        <end position="89"/>
    </location>
    <ligand>
        <name>NAD(+)</name>
        <dbReference type="ChEBI" id="CHEBI:57540"/>
    </ligand>
</feature>
<comment type="domain">
    <text evidence="3">2 residues (Tyr-53 and Arg-56) present in a large hydrophobic pocket are probably involved in substrate specificity. They are important for desuccinylation activity, but dispensable for deacetylation activity.</text>
</comment>
<organism evidence="6 7">
    <name type="scientific">Robiginitalea marina</name>
    <dbReference type="NCBI Taxonomy" id="2954105"/>
    <lineage>
        <taxon>Bacteria</taxon>
        <taxon>Pseudomonadati</taxon>
        <taxon>Bacteroidota</taxon>
        <taxon>Flavobacteriia</taxon>
        <taxon>Flavobacteriales</taxon>
        <taxon>Flavobacteriaceae</taxon>
        <taxon>Robiginitalea</taxon>
    </lineage>
</organism>